<feature type="compositionally biased region" description="Basic and acidic residues" evidence="1">
    <location>
        <begin position="161"/>
        <end position="177"/>
    </location>
</feature>
<feature type="compositionally biased region" description="Basic residues" evidence="1">
    <location>
        <begin position="64"/>
        <end position="75"/>
    </location>
</feature>
<protein>
    <submittedName>
        <fullName evidence="2">Uncharacterized protein</fullName>
    </submittedName>
</protein>
<reference evidence="2" key="1">
    <citation type="submission" date="2014-09" db="EMBL/GenBank/DDBJ databases">
        <authorList>
            <person name="Magalhaes I.L.F."/>
            <person name="Oliveira U."/>
            <person name="Santos F.R."/>
            <person name="Vidigal T.H.D.A."/>
            <person name="Brescovit A.D."/>
            <person name="Santos A.J."/>
        </authorList>
    </citation>
    <scope>NUCLEOTIDE SEQUENCE</scope>
    <source>
        <tissue evidence="2">Shoot tissue taken approximately 20 cm above the soil surface</tissue>
    </source>
</reference>
<reference evidence="2" key="2">
    <citation type="journal article" date="2015" name="Data Brief">
        <title>Shoot transcriptome of the giant reed, Arundo donax.</title>
        <authorList>
            <person name="Barrero R.A."/>
            <person name="Guerrero F.D."/>
            <person name="Moolhuijzen P."/>
            <person name="Goolsby J.A."/>
            <person name="Tidwell J."/>
            <person name="Bellgard S.E."/>
            <person name="Bellgard M.I."/>
        </authorList>
    </citation>
    <scope>NUCLEOTIDE SEQUENCE</scope>
    <source>
        <tissue evidence="2">Shoot tissue taken approximately 20 cm above the soil surface</tissue>
    </source>
</reference>
<feature type="region of interest" description="Disordered" evidence="1">
    <location>
        <begin position="145"/>
        <end position="177"/>
    </location>
</feature>
<sequence length="177" mass="18772">MFELVRGGELHGGGAKPAAGRRAVPRPPLRAFACHGDHRHPHQACRLCSLARPLGGQRRWNGGLRHRRGGRRGRGRAPPPSYVMGERRFGHRPLCLWPVQPQTGPRHGGLLADGCGRRGRGREAGDGRGHGYEVVAIAEIADVPSEGKAQDGPGCCGGRSGADDDARAAGVGEGRRL</sequence>
<evidence type="ECO:0000256" key="1">
    <source>
        <dbReference type="SAM" id="MobiDB-lite"/>
    </source>
</evidence>
<evidence type="ECO:0000313" key="2">
    <source>
        <dbReference type="EMBL" id="JAD91730.1"/>
    </source>
</evidence>
<dbReference type="AlphaFoldDB" id="A0A0A9E1E8"/>
<feature type="region of interest" description="Disordered" evidence="1">
    <location>
        <begin position="59"/>
        <end position="84"/>
    </location>
</feature>
<proteinExistence type="predicted"/>
<dbReference type="EMBL" id="GBRH01206165">
    <property type="protein sequence ID" value="JAD91730.1"/>
    <property type="molecule type" value="Transcribed_RNA"/>
</dbReference>
<accession>A0A0A9E1E8</accession>
<organism evidence="2">
    <name type="scientific">Arundo donax</name>
    <name type="common">Giant reed</name>
    <name type="synonym">Donax arundinaceus</name>
    <dbReference type="NCBI Taxonomy" id="35708"/>
    <lineage>
        <taxon>Eukaryota</taxon>
        <taxon>Viridiplantae</taxon>
        <taxon>Streptophyta</taxon>
        <taxon>Embryophyta</taxon>
        <taxon>Tracheophyta</taxon>
        <taxon>Spermatophyta</taxon>
        <taxon>Magnoliopsida</taxon>
        <taxon>Liliopsida</taxon>
        <taxon>Poales</taxon>
        <taxon>Poaceae</taxon>
        <taxon>PACMAD clade</taxon>
        <taxon>Arundinoideae</taxon>
        <taxon>Arundineae</taxon>
        <taxon>Arundo</taxon>
    </lineage>
</organism>
<feature type="region of interest" description="Disordered" evidence="1">
    <location>
        <begin position="1"/>
        <end position="24"/>
    </location>
</feature>
<name>A0A0A9E1E8_ARUDO</name>